<dbReference type="GO" id="GO:0006606">
    <property type="term" value="P:protein import into nucleus"/>
    <property type="evidence" value="ECO:0007669"/>
    <property type="project" value="TreeGrafter"/>
</dbReference>
<keyword evidence="3" id="KW-1185">Reference proteome</keyword>
<evidence type="ECO:0000313" key="2">
    <source>
        <dbReference type="EMBL" id="PFH54986.1"/>
    </source>
</evidence>
<dbReference type="GO" id="GO:0005634">
    <property type="term" value="C:nucleus"/>
    <property type="evidence" value="ECO:0007669"/>
    <property type="project" value="TreeGrafter"/>
</dbReference>
<dbReference type="EMBL" id="LAZP02001394">
    <property type="protein sequence ID" value="PFH54986.1"/>
    <property type="molecule type" value="Genomic_DNA"/>
</dbReference>
<name>A0A2A9P276_OPHUN</name>
<dbReference type="AlphaFoldDB" id="A0A2A9P276"/>
<dbReference type="STRING" id="268505.A0A2A9P276"/>
<comment type="caution">
    <text evidence="2">The sequence shown here is derived from an EMBL/GenBank/DDBJ whole genome shotgun (WGS) entry which is preliminary data.</text>
</comment>
<dbReference type="InterPro" id="IPR031318">
    <property type="entry name" value="OPI10"/>
</dbReference>
<protein>
    <recommendedName>
        <fullName evidence="1">Hikeshi-like C-terminal domain-containing protein</fullName>
    </recommendedName>
</protein>
<reference evidence="2 3" key="1">
    <citation type="journal article" date="2015" name="BMC Genomics">
        <title>Gene expression during zombie ant biting behavior reflects the complexity underlying fungal parasitic behavioral manipulation.</title>
        <authorList>
            <person name="de Bekker C."/>
            <person name="Ohm R.A."/>
            <person name="Loreto R.G."/>
            <person name="Sebastian A."/>
            <person name="Albert I."/>
            <person name="Merrow M."/>
            <person name="Brachmann A."/>
            <person name="Hughes D.P."/>
        </authorList>
    </citation>
    <scope>NUCLEOTIDE SEQUENCE [LARGE SCALE GENOMIC DNA]</scope>
    <source>
        <strain evidence="2 3">SC16a</strain>
    </source>
</reference>
<dbReference type="InterPro" id="IPR048364">
    <property type="entry name" value="Hikeshi-like_C"/>
</dbReference>
<evidence type="ECO:0000313" key="3">
    <source>
        <dbReference type="Proteomes" id="UP000037136"/>
    </source>
</evidence>
<proteinExistence type="predicted"/>
<evidence type="ECO:0000259" key="1">
    <source>
        <dbReference type="Pfam" id="PF21057"/>
    </source>
</evidence>
<reference evidence="2 3" key="2">
    <citation type="journal article" date="2017" name="Sci. Rep.">
        <title>Ant-infecting Ophiocordyceps genomes reveal a high diversity of potential behavioral manipulation genes and a possible major role for enterotoxins.</title>
        <authorList>
            <person name="de Bekker C."/>
            <person name="Ohm R.A."/>
            <person name="Evans H.C."/>
            <person name="Brachmann A."/>
            <person name="Hughes D.P."/>
        </authorList>
    </citation>
    <scope>NUCLEOTIDE SEQUENCE [LARGE SCALE GENOMIC DNA]</scope>
    <source>
        <strain evidence="2 3">SC16a</strain>
    </source>
</reference>
<dbReference type="OrthoDB" id="10248398at2759"/>
<dbReference type="GO" id="GO:0005829">
    <property type="term" value="C:cytosol"/>
    <property type="evidence" value="ECO:0007669"/>
    <property type="project" value="TreeGrafter"/>
</dbReference>
<sequence length="186" mass="20139">MMILPPQALADLPLYSLPAASAALQQRPQRKARANKIIVGESCLILPLLLCCSARDPESAARSPAKFLGGIGPGKESAMFEIGSRSDIGAGSIFIGVSVESADLVGQRLQDLSASKTARQKLPQPTTVILAQRIIQDAFNFLASFSGSADTGRADVEVVPLKAFEDWWRKFESRLRSDPDFLQRQL</sequence>
<gene>
    <name evidence="2" type="ORF">XA68_11203</name>
</gene>
<dbReference type="PANTHER" id="PTHR12925">
    <property type="entry name" value="HIKESHI FAMILY MEMBER"/>
    <property type="match status" value="1"/>
</dbReference>
<dbReference type="PANTHER" id="PTHR12925:SF0">
    <property type="entry name" value="PROTEIN HIKESHI"/>
    <property type="match status" value="1"/>
</dbReference>
<organism evidence="2 3">
    <name type="scientific">Ophiocordyceps unilateralis</name>
    <name type="common">Zombie-ant fungus</name>
    <name type="synonym">Torrubia unilateralis</name>
    <dbReference type="NCBI Taxonomy" id="268505"/>
    <lineage>
        <taxon>Eukaryota</taxon>
        <taxon>Fungi</taxon>
        <taxon>Dikarya</taxon>
        <taxon>Ascomycota</taxon>
        <taxon>Pezizomycotina</taxon>
        <taxon>Sordariomycetes</taxon>
        <taxon>Hypocreomycetidae</taxon>
        <taxon>Hypocreales</taxon>
        <taxon>Ophiocordycipitaceae</taxon>
        <taxon>Ophiocordyceps</taxon>
    </lineage>
</organism>
<accession>A0A2A9P276</accession>
<dbReference type="Pfam" id="PF21057">
    <property type="entry name" value="Hikeshi-like_C"/>
    <property type="match status" value="1"/>
</dbReference>
<feature type="domain" description="Hikeshi-like C-terminal" evidence="1">
    <location>
        <begin position="127"/>
        <end position="184"/>
    </location>
</feature>
<dbReference type="Proteomes" id="UP000037136">
    <property type="component" value="Unassembled WGS sequence"/>
</dbReference>
<dbReference type="GO" id="GO:0061608">
    <property type="term" value="F:nuclear import signal receptor activity"/>
    <property type="evidence" value="ECO:0007669"/>
    <property type="project" value="TreeGrafter"/>
</dbReference>